<reference evidence="2 3" key="1">
    <citation type="submission" date="2014-03" db="EMBL/GenBank/DDBJ databases">
        <title>Draft genome of the hookworm Oesophagostomum dentatum.</title>
        <authorList>
            <person name="Mitreva M."/>
        </authorList>
    </citation>
    <scope>NUCLEOTIDE SEQUENCE [LARGE SCALE GENOMIC DNA]</scope>
    <source>
        <strain evidence="2 3">OD-Hann</strain>
    </source>
</reference>
<protein>
    <submittedName>
        <fullName evidence="2">Uncharacterized protein</fullName>
    </submittedName>
</protein>
<dbReference type="AlphaFoldDB" id="A0A0B1SXE8"/>
<evidence type="ECO:0000313" key="2">
    <source>
        <dbReference type="EMBL" id="KHJ88581.1"/>
    </source>
</evidence>
<evidence type="ECO:0000256" key="1">
    <source>
        <dbReference type="SAM" id="MobiDB-lite"/>
    </source>
</evidence>
<dbReference type="Proteomes" id="UP000053660">
    <property type="component" value="Unassembled WGS sequence"/>
</dbReference>
<name>A0A0B1SXE8_OESDE</name>
<gene>
    <name evidence="2" type="ORF">OESDEN_11623</name>
</gene>
<proteinExistence type="predicted"/>
<dbReference type="EMBL" id="KN555609">
    <property type="protein sequence ID" value="KHJ88581.1"/>
    <property type="molecule type" value="Genomic_DNA"/>
</dbReference>
<keyword evidence="3" id="KW-1185">Reference proteome</keyword>
<organism evidence="2 3">
    <name type="scientific">Oesophagostomum dentatum</name>
    <name type="common">Nodular worm</name>
    <dbReference type="NCBI Taxonomy" id="61180"/>
    <lineage>
        <taxon>Eukaryota</taxon>
        <taxon>Metazoa</taxon>
        <taxon>Ecdysozoa</taxon>
        <taxon>Nematoda</taxon>
        <taxon>Chromadorea</taxon>
        <taxon>Rhabditida</taxon>
        <taxon>Rhabditina</taxon>
        <taxon>Rhabditomorpha</taxon>
        <taxon>Strongyloidea</taxon>
        <taxon>Strongylidae</taxon>
        <taxon>Oesophagostomum</taxon>
    </lineage>
</organism>
<sequence>MEAARISSPGTVCSASKDGRWKILHGLRRPTEGPHDKEHNSRKWVVLCHREREFARIGVKTTEFGQADALPRLIPPRQTQTEDVVIAKIEQDVLAVQNAAVEALPVTRSAIEGESLKDGGDIAGCTDDTDREIAS</sequence>
<feature type="region of interest" description="Disordered" evidence="1">
    <location>
        <begin position="113"/>
        <end position="135"/>
    </location>
</feature>
<evidence type="ECO:0000313" key="3">
    <source>
        <dbReference type="Proteomes" id="UP000053660"/>
    </source>
</evidence>
<accession>A0A0B1SXE8</accession>